<dbReference type="InterPro" id="IPR037185">
    <property type="entry name" value="EmrE-like"/>
</dbReference>
<dbReference type="Proteomes" id="UP001151287">
    <property type="component" value="Unassembled WGS sequence"/>
</dbReference>
<evidence type="ECO:0000259" key="7">
    <source>
        <dbReference type="Pfam" id="PF00892"/>
    </source>
</evidence>
<feature type="transmembrane region" description="Helical" evidence="6">
    <location>
        <begin position="214"/>
        <end position="234"/>
    </location>
</feature>
<sequence length="348" mass="38539">MLWSIDEWKPTLGMMAFTIIYAVMTGFVKKAMDEGMSELVIITLRQLIASIFLSPIAFLKERKQRPKLTMEISIYIFLSAILGATLPQYLFFLGMKYTTATFASTFSNLNPVITFLVALLLRMESVNIKSKPGLAKVIGALLSLIGAMVLTLYKGVPLTHKTTHPTSPLHTTKMGPNSCTNKWIFGSIALLANAFSFSFWILLQSKVTKKYPVVYSGTALMSFLSFLQVAGLSVAVERSTSVWLPKDKLQIMTVIYAGVASSGIGFVLMTWVVQKRGPVFTSSFLPLIQVFVALIDFAVLHEPLFFGSVLGSILLIIGLYVLLWGKRKEASISSVKLPEINQQQQENE</sequence>
<reference evidence="8" key="1">
    <citation type="journal article" date="2022" name="Cell">
        <title>Repeat-based holocentromeres influence genome architecture and karyotype evolution.</title>
        <authorList>
            <person name="Hofstatter P.G."/>
            <person name="Thangavel G."/>
            <person name="Lux T."/>
            <person name="Neumann P."/>
            <person name="Vondrak T."/>
            <person name="Novak P."/>
            <person name="Zhang M."/>
            <person name="Costa L."/>
            <person name="Castellani M."/>
            <person name="Scott A."/>
            <person name="Toegelov H."/>
            <person name="Fuchs J."/>
            <person name="Mata-Sucre Y."/>
            <person name="Dias Y."/>
            <person name="Vanzela A.L.L."/>
            <person name="Huettel B."/>
            <person name="Almeida C.C.S."/>
            <person name="Simkova H."/>
            <person name="Souza G."/>
            <person name="Pedrosa-Harand A."/>
            <person name="Macas J."/>
            <person name="Mayer K.F.X."/>
            <person name="Houben A."/>
            <person name="Marques A."/>
        </authorList>
    </citation>
    <scope>NUCLEOTIDE SEQUENCE</scope>
    <source>
        <strain evidence="8">RhyBre1mFocal</strain>
    </source>
</reference>
<feature type="transmembrane region" description="Helical" evidence="6">
    <location>
        <begin position="133"/>
        <end position="153"/>
    </location>
</feature>
<dbReference type="Pfam" id="PF00892">
    <property type="entry name" value="EamA"/>
    <property type="match status" value="2"/>
</dbReference>
<evidence type="ECO:0000256" key="6">
    <source>
        <dbReference type="RuleBase" id="RU363077"/>
    </source>
</evidence>
<feature type="transmembrane region" description="Helical" evidence="6">
    <location>
        <begin position="254"/>
        <end position="272"/>
    </location>
</feature>
<dbReference type="OrthoDB" id="1728340at2759"/>
<organism evidence="8 9">
    <name type="scientific">Rhynchospora breviuscula</name>
    <dbReference type="NCBI Taxonomy" id="2022672"/>
    <lineage>
        <taxon>Eukaryota</taxon>
        <taxon>Viridiplantae</taxon>
        <taxon>Streptophyta</taxon>
        <taxon>Embryophyta</taxon>
        <taxon>Tracheophyta</taxon>
        <taxon>Spermatophyta</taxon>
        <taxon>Magnoliopsida</taxon>
        <taxon>Liliopsida</taxon>
        <taxon>Poales</taxon>
        <taxon>Cyperaceae</taxon>
        <taxon>Cyperoideae</taxon>
        <taxon>Rhynchosporeae</taxon>
        <taxon>Rhynchospora</taxon>
    </lineage>
</organism>
<feature type="transmembrane region" description="Helical" evidence="6">
    <location>
        <begin position="97"/>
        <end position="121"/>
    </location>
</feature>
<feature type="transmembrane region" description="Helical" evidence="6">
    <location>
        <begin position="305"/>
        <end position="324"/>
    </location>
</feature>
<evidence type="ECO:0000256" key="2">
    <source>
        <dbReference type="ARBA" id="ARBA00007635"/>
    </source>
</evidence>
<feature type="transmembrane region" description="Helical" evidence="6">
    <location>
        <begin position="72"/>
        <end position="91"/>
    </location>
</feature>
<evidence type="ECO:0000313" key="9">
    <source>
        <dbReference type="Proteomes" id="UP001151287"/>
    </source>
</evidence>
<feature type="transmembrane region" description="Helical" evidence="6">
    <location>
        <begin position="12"/>
        <end position="28"/>
    </location>
</feature>
<protein>
    <recommendedName>
        <fullName evidence="6">WAT1-related protein</fullName>
    </recommendedName>
</protein>
<gene>
    <name evidence="8" type="ORF">LUZ63_009565</name>
</gene>
<accession>A0A9Q0CF96</accession>
<evidence type="ECO:0000256" key="5">
    <source>
        <dbReference type="ARBA" id="ARBA00023136"/>
    </source>
</evidence>
<dbReference type="InterPro" id="IPR000620">
    <property type="entry name" value="EamA_dom"/>
</dbReference>
<keyword evidence="4 6" id="KW-1133">Transmembrane helix</keyword>
<comment type="subcellular location">
    <subcellularLocation>
        <location evidence="1 6">Membrane</location>
        <topology evidence="1 6">Multi-pass membrane protein</topology>
    </subcellularLocation>
</comment>
<evidence type="ECO:0000256" key="1">
    <source>
        <dbReference type="ARBA" id="ARBA00004141"/>
    </source>
</evidence>
<feature type="domain" description="EamA" evidence="7">
    <location>
        <begin position="185"/>
        <end position="323"/>
    </location>
</feature>
<dbReference type="InterPro" id="IPR030184">
    <property type="entry name" value="WAT1-related"/>
</dbReference>
<dbReference type="GO" id="GO:0022857">
    <property type="term" value="F:transmembrane transporter activity"/>
    <property type="evidence" value="ECO:0007669"/>
    <property type="project" value="InterPro"/>
</dbReference>
<dbReference type="GO" id="GO:0016020">
    <property type="term" value="C:membrane"/>
    <property type="evidence" value="ECO:0007669"/>
    <property type="project" value="UniProtKB-SubCell"/>
</dbReference>
<evidence type="ECO:0000256" key="3">
    <source>
        <dbReference type="ARBA" id="ARBA00022692"/>
    </source>
</evidence>
<comment type="similarity">
    <text evidence="2 6">Belongs to the drug/metabolite transporter (DMT) superfamily. Plant drug/metabolite exporter (P-DME) (TC 2.A.7.4) family.</text>
</comment>
<feature type="transmembrane region" description="Helical" evidence="6">
    <location>
        <begin position="279"/>
        <end position="299"/>
    </location>
</feature>
<name>A0A9Q0CF96_9POAL</name>
<comment type="caution">
    <text evidence="8">The sequence shown here is derived from an EMBL/GenBank/DDBJ whole genome shotgun (WGS) entry which is preliminary data.</text>
</comment>
<keyword evidence="5 6" id="KW-0472">Membrane</keyword>
<feature type="domain" description="EamA" evidence="7">
    <location>
        <begin position="12"/>
        <end position="151"/>
    </location>
</feature>
<dbReference type="EMBL" id="JAMQYH010000003">
    <property type="protein sequence ID" value="KAJ1692867.1"/>
    <property type="molecule type" value="Genomic_DNA"/>
</dbReference>
<dbReference type="PANTHER" id="PTHR31218">
    <property type="entry name" value="WAT1-RELATED PROTEIN"/>
    <property type="match status" value="1"/>
</dbReference>
<keyword evidence="3 6" id="KW-0812">Transmembrane</keyword>
<evidence type="ECO:0000256" key="4">
    <source>
        <dbReference type="ARBA" id="ARBA00022989"/>
    </source>
</evidence>
<proteinExistence type="inferred from homology"/>
<evidence type="ECO:0000313" key="8">
    <source>
        <dbReference type="EMBL" id="KAJ1692867.1"/>
    </source>
</evidence>
<keyword evidence="9" id="KW-1185">Reference proteome</keyword>
<feature type="transmembrane region" description="Helical" evidence="6">
    <location>
        <begin position="183"/>
        <end position="202"/>
    </location>
</feature>
<dbReference type="SUPFAM" id="SSF103481">
    <property type="entry name" value="Multidrug resistance efflux transporter EmrE"/>
    <property type="match status" value="2"/>
</dbReference>
<dbReference type="AlphaFoldDB" id="A0A9Q0CF96"/>